<evidence type="ECO:0000259" key="5">
    <source>
        <dbReference type="PROSITE" id="PS51781"/>
    </source>
</evidence>
<evidence type="ECO:0000313" key="6">
    <source>
        <dbReference type="EMBL" id="MBS3648876.1"/>
    </source>
</evidence>
<reference evidence="6" key="1">
    <citation type="submission" date="2021-04" db="EMBL/GenBank/DDBJ databases">
        <title>Pseudaminobacter soli sp. nov., isolated from paddy soil contaminated by heavy metals.</title>
        <authorList>
            <person name="Zhang K."/>
        </authorList>
    </citation>
    <scope>NUCLEOTIDE SEQUENCE</scope>
    <source>
        <strain evidence="6">19-2017</strain>
    </source>
</reference>
<name>A0A942I937_9HYPH</name>
<keyword evidence="7" id="KW-1185">Reference proteome</keyword>
<dbReference type="EC" id="3.5.1.28" evidence="2"/>
<dbReference type="Pfam" id="PF01510">
    <property type="entry name" value="Amidase_2"/>
    <property type="match status" value="1"/>
</dbReference>
<dbReference type="Proteomes" id="UP000680348">
    <property type="component" value="Unassembled WGS sequence"/>
</dbReference>
<dbReference type="AlphaFoldDB" id="A0A942I937"/>
<feature type="domain" description="SH3b" evidence="5">
    <location>
        <begin position="204"/>
        <end position="268"/>
    </location>
</feature>
<proteinExistence type="predicted"/>
<dbReference type="InterPro" id="IPR002502">
    <property type="entry name" value="Amidase_domain"/>
</dbReference>
<comment type="catalytic activity">
    <reaction evidence="1">
        <text>Hydrolyzes the link between N-acetylmuramoyl residues and L-amino acid residues in certain cell-wall glycopeptides.</text>
        <dbReference type="EC" id="3.5.1.28"/>
    </reaction>
</comment>
<protein>
    <recommendedName>
        <fullName evidence="2">N-acetylmuramoyl-L-alanine amidase</fullName>
        <ecNumber evidence="2">3.5.1.28</ecNumber>
    </recommendedName>
</protein>
<evidence type="ECO:0000256" key="4">
    <source>
        <dbReference type="ARBA" id="ARBA00023316"/>
    </source>
</evidence>
<dbReference type="SMART" id="SM00287">
    <property type="entry name" value="SH3b"/>
    <property type="match status" value="1"/>
</dbReference>
<accession>A0A942I937</accession>
<evidence type="ECO:0000256" key="1">
    <source>
        <dbReference type="ARBA" id="ARBA00001561"/>
    </source>
</evidence>
<evidence type="ECO:0000256" key="2">
    <source>
        <dbReference type="ARBA" id="ARBA00011901"/>
    </source>
</evidence>
<dbReference type="InterPro" id="IPR051206">
    <property type="entry name" value="NAMLAA_amidase_2"/>
</dbReference>
<dbReference type="GO" id="GO:0009253">
    <property type="term" value="P:peptidoglycan catabolic process"/>
    <property type="evidence" value="ECO:0007669"/>
    <property type="project" value="InterPro"/>
</dbReference>
<evidence type="ECO:0000256" key="3">
    <source>
        <dbReference type="ARBA" id="ARBA00022801"/>
    </source>
</evidence>
<dbReference type="GO" id="GO:0009254">
    <property type="term" value="P:peptidoglycan turnover"/>
    <property type="evidence" value="ECO:0007669"/>
    <property type="project" value="TreeGrafter"/>
</dbReference>
<dbReference type="Gene3D" id="3.40.80.10">
    <property type="entry name" value="Peptidoglycan recognition protein-like"/>
    <property type="match status" value="1"/>
</dbReference>
<keyword evidence="3 6" id="KW-0378">Hydrolase</keyword>
<evidence type="ECO:0000313" key="7">
    <source>
        <dbReference type="Proteomes" id="UP000680348"/>
    </source>
</evidence>
<gene>
    <name evidence="6" type="ORF">KEU06_09680</name>
</gene>
<keyword evidence="4" id="KW-0961">Cell wall biogenesis/degradation</keyword>
<dbReference type="InterPro" id="IPR036505">
    <property type="entry name" value="Amidase/PGRP_sf"/>
</dbReference>
<dbReference type="GO" id="GO:0008745">
    <property type="term" value="F:N-acetylmuramoyl-L-alanine amidase activity"/>
    <property type="evidence" value="ECO:0007669"/>
    <property type="project" value="UniProtKB-EC"/>
</dbReference>
<dbReference type="Gene3D" id="2.30.30.40">
    <property type="entry name" value="SH3 Domains"/>
    <property type="match status" value="1"/>
</dbReference>
<sequence length="268" mass="29424">MNITGHKLSGVPYIPARTIGRVINPTFLVMHYTAGYTAASAIGTFRSTEIAAHLVIDRDGKVTQMVPFNCRANHAGPSKWAGVEMLNNHSIGFEFVNIGWAKMRADGRLVDAYGKVVPEDQAKEYIEAPNERVGPGRIFWCPYTPAQIEIGIEITKALLDRYLIRDIVSHEEIDTRGWKTDPGPAFPMNRFTALMRGVSDPIKSPTPNVVVVDTDVLNVRSGPGTAYPIVGQTKRGSRLGVISVQDDWTNVHTLNGNAWVSSRLVKAA</sequence>
<dbReference type="PANTHER" id="PTHR30417">
    <property type="entry name" value="N-ACETYLMURAMOYL-L-ALANINE AMIDASE AMID"/>
    <property type="match status" value="1"/>
</dbReference>
<dbReference type="SUPFAM" id="SSF55846">
    <property type="entry name" value="N-acetylmuramoyl-L-alanine amidase-like"/>
    <property type="match status" value="1"/>
</dbReference>
<dbReference type="RefSeq" id="WP_188254438.1">
    <property type="nucleotide sequence ID" value="NZ_JABVCF010000004.1"/>
</dbReference>
<dbReference type="InterPro" id="IPR003646">
    <property type="entry name" value="SH3-like_bac-type"/>
</dbReference>
<comment type="caution">
    <text evidence="6">The sequence shown here is derived from an EMBL/GenBank/DDBJ whole genome shotgun (WGS) entry which is preliminary data.</text>
</comment>
<dbReference type="SMART" id="SM00644">
    <property type="entry name" value="Ami_2"/>
    <property type="match status" value="1"/>
</dbReference>
<dbReference type="GO" id="GO:0071555">
    <property type="term" value="P:cell wall organization"/>
    <property type="evidence" value="ECO:0007669"/>
    <property type="project" value="UniProtKB-KW"/>
</dbReference>
<dbReference type="PANTHER" id="PTHR30417:SF1">
    <property type="entry name" value="N-ACETYLMURAMOYL-L-ALANINE AMIDASE AMID"/>
    <property type="match status" value="1"/>
</dbReference>
<organism evidence="6 7">
    <name type="scientific">Pseudaminobacter soli</name>
    <name type="common">ex Zhang et al. 2022</name>
    <dbReference type="NCBI Taxonomy" id="2831468"/>
    <lineage>
        <taxon>Bacteria</taxon>
        <taxon>Pseudomonadati</taxon>
        <taxon>Pseudomonadota</taxon>
        <taxon>Alphaproteobacteria</taxon>
        <taxon>Hyphomicrobiales</taxon>
        <taxon>Phyllobacteriaceae</taxon>
        <taxon>Pseudaminobacter</taxon>
    </lineage>
</organism>
<dbReference type="Pfam" id="PF08239">
    <property type="entry name" value="SH3_3"/>
    <property type="match status" value="1"/>
</dbReference>
<dbReference type="EMBL" id="JAGWCR010000004">
    <property type="protein sequence ID" value="MBS3648876.1"/>
    <property type="molecule type" value="Genomic_DNA"/>
</dbReference>
<dbReference type="PROSITE" id="PS51781">
    <property type="entry name" value="SH3B"/>
    <property type="match status" value="1"/>
</dbReference>
<dbReference type="CDD" id="cd06583">
    <property type="entry name" value="PGRP"/>
    <property type="match status" value="1"/>
</dbReference>